<comment type="caution">
    <text evidence="1">The sequence shown here is derived from an EMBL/GenBank/DDBJ whole genome shotgun (WGS) entry which is preliminary data.</text>
</comment>
<dbReference type="SUPFAM" id="SSF56672">
    <property type="entry name" value="DNA/RNA polymerases"/>
    <property type="match status" value="1"/>
</dbReference>
<evidence type="ECO:0000313" key="2">
    <source>
        <dbReference type="Proteomes" id="UP000789405"/>
    </source>
</evidence>
<dbReference type="OrthoDB" id="2428015at2759"/>
<dbReference type="Gene3D" id="3.90.1600.10">
    <property type="entry name" value="Palm domain of DNA polymerase"/>
    <property type="match status" value="1"/>
</dbReference>
<feature type="non-terminal residue" evidence="1">
    <location>
        <position position="1"/>
    </location>
</feature>
<proteinExistence type="predicted"/>
<name>A0A9N9K0R7_9GLOM</name>
<gene>
    <name evidence="1" type="ORF">DERYTH_LOCUS23700</name>
</gene>
<keyword evidence="2" id="KW-1185">Reference proteome</keyword>
<accession>A0A9N9K0R7</accession>
<evidence type="ECO:0000313" key="1">
    <source>
        <dbReference type="EMBL" id="CAG8802541.1"/>
    </source>
</evidence>
<dbReference type="InterPro" id="IPR023211">
    <property type="entry name" value="DNA_pol_palm_dom_sf"/>
</dbReference>
<protein>
    <submittedName>
        <fullName evidence="1">21349_t:CDS:1</fullName>
    </submittedName>
</protein>
<dbReference type="AlphaFoldDB" id="A0A9N9K0R7"/>
<feature type="non-terminal residue" evidence="1">
    <location>
        <position position="75"/>
    </location>
</feature>
<sequence>SVAASVIAFSRLCLRLGIHFLESKNCMVIYTDTDSEFFTIPEELFVEIDKLYFHDKKLHAEMMIKKSIEYAKMIE</sequence>
<dbReference type="InterPro" id="IPR043502">
    <property type="entry name" value="DNA/RNA_pol_sf"/>
</dbReference>
<reference evidence="1" key="1">
    <citation type="submission" date="2021-06" db="EMBL/GenBank/DDBJ databases">
        <authorList>
            <person name="Kallberg Y."/>
            <person name="Tangrot J."/>
            <person name="Rosling A."/>
        </authorList>
    </citation>
    <scope>NUCLEOTIDE SEQUENCE</scope>
    <source>
        <strain evidence="1">MA453B</strain>
    </source>
</reference>
<dbReference type="Proteomes" id="UP000789405">
    <property type="component" value="Unassembled WGS sequence"/>
</dbReference>
<dbReference type="EMBL" id="CAJVPY010037047">
    <property type="protein sequence ID" value="CAG8802541.1"/>
    <property type="molecule type" value="Genomic_DNA"/>
</dbReference>
<organism evidence="1 2">
    <name type="scientific">Dentiscutata erythropus</name>
    <dbReference type="NCBI Taxonomy" id="1348616"/>
    <lineage>
        <taxon>Eukaryota</taxon>
        <taxon>Fungi</taxon>
        <taxon>Fungi incertae sedis</taxon>
        <taxon>Mucoromycota</taxon>
        <taxon>Glomeromycotina</taxon>
        <taxon>Glomeromycetes</taxon>
        <taxon>Diversisporales</taxon>
        <taxon>Gigasporaceae</taxon>
        <taxon>Dentiscutata</taxon>
    </lineage>
</organism>